<evidence type="ECO:0000313" key="2">
    <source>
        <dbReference type="Proteomes" id="UP001517247"/>
    </source>
</evidence>
<evidence type="ECO:0000313" key="1">
    <source>
        <dbReference type="EMBL" id="MFN0254927.1"/>
    </source>
</evidence>
<comment type="caution">
    <text evidence="1">The sequence shown here is derived from an EMBL/GenBank/DDBJ whole genome shotgun (WGS) entry which is preliminary data.</text>
</comment>
<proteinExistence type="predicted"/>
<dbReference type="PROSITE" id="PS51257">
    <property type="entry name" value="PROKAR_LIPOPROTEIN"/>
    <property type="match status" value="1"/>
</dbReference>
<dbReference type="Proteomes" id="UP001517247">
    <property type="component" value="Unassembled WGS sequence"/>
</dbReference>
<reference evidence="1 2" key="1">
    <citation type="submission" date="2024-12" db="EMBL/GenBank/DDBJ databases">
        <authorList>
            <person name="Hu S."/>
        </authorList>
    </citation>
    <scope>NUCLEOTIDE SEQUENCE [LARGE SCALE GENOMIC DNA]</scope>
    <source>
        <strain evidence="1 2">THG-T11</strain>
    </source>
</reference>
<dbReference type="EMBL" id="SSHJ02000001">
    <property type="protein sequence ID" value="MFN0254927.1"/>
    <property type="molecule type" value="Genomic_DNA"/>
</dbReference>
<dbReference type="RefSeq" id="WP_138722037.1">
    <property type="nucleotide sequence ID" value="NZ_SSHJ02000001.1"/>
</dbReference>
<gene>
    <name evidence="1" type="ORF">E6A44_005045</name>
</gene>
<accession>A0ABW9J312</accession>
<sequence length="246" mass="27297">MKNLRYILFTLTTLMIFFACQNKNEQKTEEVLDTIAHASETVAQTETVAHFTEPVFPASGKKASDFVPANYEIDMETEADLNQDGLGDVALVLINIKDTTALRPTLVLLNQGKGYKLYAKSFSAVEPKYREDGFQIYDYENIVIDSGKLVISMQATGPSGTIESTYAFIDGDLVLSNISTFNMGAGGQTEVKFDVLKGIYEKTDINTMKEDMPSTTTTKKYKIPKVLFKDSDPGEIMIKAYEKVGD</sequence>
<protein>
    <recommendedName>
        <fullName evidence="3">Lipoprotein</fullName>
    </recommendedName>
</protein>
<evidence type="ECO:0008006" key="3">
    <source>
        <dbReference type="Google" id="ProtNLM"/>
    </source>
</evidence>
<keyword evidence="2" id="KW-1185">Reference proteome</keyword>
<name>A0ABW9J312_9SPHI</name>
<organism evidence="1 2">
    <name type="scientific">Pedobacter ureilyticus</name>
    <dbReference type="NCBI Taxonomy" id="1393051"/>
    <lineage>
        <taxon>Bacteria</taxon>
        <taxon>Pseudomonadati</taxon>
        <taxon>Bacteroidota</taxon>
        <taxon>Sphingobacteriia</taxon>
        <taxon>Sphingobacteriales</taxon>
        <taxon>Sphingobacteriaceae</taxon>
        <taxon>Pedobacter</taxon>
    </lineage>
</organism>